<keyword evidence="1" id="KW-0479">Metal-binding</keyword>
<protein>
    <recommendedName>
        <fullName evidence="6">AN1-type domain-containing protein</fullName>
    </recommendedName>
</protein>
<keyword evidence="3" id="KW-0862">Zinc</keyword>
<organism evidence="7">
    <name type="scientific">Neobodo designis</name>
    <name type="common">Flagellated protozoan</name>
    <name type="synonym">Bodo designis</name>
    <dbReference type="NCBI Taxonomy" id="312471"/>
    <lineage>
        <taxon>Eukaryota</taxon>
        <taxon>Discoba</taxon>
        <taxon>Euglenozoa</taxon>
        <taxon>Kinetoplastea</taxon>
        <taxon>Metakinetoplastina</taxon>
        <taxon>Neobodonida</taxon>
        <taxon>Neobodo</taxon>
    </lineage>
</organism>
<dbReference type="Pfam" id="PF01428">
    <property type="entry name" value="zf-AN1"/>
    <property type="match status" value="1"/>
</dbReference>
<evidence type="ECO:0000256" key="4">
    <source>
        <dbReference type="PROSITE-ProRule" id="PRU00449"/>
    </source>
</evidence>
<dbReference type="EMBL" id="HBGF01029552">
    <property type="protein sequence ID" value="CAD9125464.1"/>
    <property type="molecule type" value="Transcribed_RNA"/>
</dbReference>
<dbReference type="InterPro" id="IPR035896">
    <property type="entry name" value="AN1-like_Znf"/>
</dbReference>
<dbReference type="GO" id="GO:0008270">
    <property type="term" value="F:zinc ion binding"/>
    <property type="evidence" value="ECO:0007669"/>
    <property type="project" value="UniProtKB-KW"/>
</dbReference>
<evidence type="ECO:0000256" key="5">
    <source>
        <dbReference type="SAM" id="MobiDB-lite"/>
    </source>
</evidence>
<name>A0A7S1MA18_NEODS</name>
<reference evidence="7" key="1">
    <citation type="submission" date="2021-01" db="EMBL/GenBank/DDBJ databases">
        <authorList>
            <person name="Corre E."/>
            <person name="Pelletier E."/>
            <person name="Niang G."/>
            <person name="Scheremetjew M."/>
            <person name="Finn R."/>
            <person name="Kale V."/>
            <person name="Holt S."/>
            <person name="Cochrane G."/>
            <person name="Meng A."/>
            <person name="Brown T."/>
            <person name="Cohen L."/>
        </authorList>
    </citation>
    <scope>NUCLEOTIDE SEQUENCE</scope>
    <source>
        <strain evidence="7">CCAP 1951/1</strain>
    </source>
</reference>
<evidence type="ECO:0000313" key="7">
    <source>
        <dbReference type="EMBL" id="CAD9125464.1"/>
    </source>
</evidence>
<proteinExistence type="predicted"/>
<dbReference type="AlphaFoldDB" id="A0A7S1MA18"/>
<feature type="compositionally biased region" description="Basic residues" evidence="5">
    <location>
        <begin position="89"/>
        <end position="99"/>
    </location>
</feature>
<accession>A0A7S1MA18</accession>
<feature type="compositionally biased region" description="Polar residues" evidence="5">
    <location>
        <begin position="47"/>
        <end position="56"/>
    </location>
</feature>
<evidence type="ECO:0000256" key="2">
    <source>
        <dbReference type="ARBA" id="ARBA00022771"/>
    </source>
</evidence>
<evidence type="ECO:0000256" key="1">
    <source>
        <dbReference type="ARBA" id="ARBA00022723"/>
    </source>
</evidence>
<feature type="domain" description="AN1-type" evidence="6">
    <location>
        <begin position="1"/>
        <end position="51"/>
    </location>
</feature>
<evidence type="ECO:0000259" key="6">
    <source>
        <dbReference type="PROSITE" id="PS51039"/>
    </source>
</evidence>
<dbReference type="InterPro" id="IPR000058">
    <property type="entry name" value="Znf_AN1"/>
</dbReference>
<feature type="region of interest" description="Disordered" evidence="5">
    <location>
        <begin position="41"/>
        <end position="99"/>
    </location>
</feature>
<gene>
    <name evidence="7" type="ORF">NDES1114_LOCUS19618</name>
</gene>
<sequence>MSGLTCGVTGCSGMVMPLAAMPACDHCKKPHCIAHRMPEKHGCGTAAHNQAQMDNTKNAAARREEAKNASNADARAKLQKKRDELARERQKKPAAKKSK</sequence>
<dbReference type="SUPFAM" id="SSF118310">
    <property type="entry name" value="AN1-like Zinc finger"/>
    <property type="match status" value="1"/>
</dbReference>
<evidence type="ECO:0000256" key="3">
    <source>
        <dbReference type="ARBA" id="ARBA00022833"/>
    </source>
</evidence>
<dbReference type="Gene3D" id="4.10.1110.10">
    <property type="entry name" value="AN1-like Zinc finger"/>
    <property type="match status" value="1"/>
</dbReference>
<dbReference type="PROSITE" id="PS51039">
    <property type="entry name" value="ZF_AN1"/>
    <property type="match status" value="1"/>
</dbReference>
<keyword evidence="2 4" id="KW-0863">Zinc-finger</keyword>